<gene>
    <name evidence="1" type="ORF">L6452_42429</name>
</gene>
<reference evidence="2" key="1">
    <citation type="journal article" date="2022" name="Mol. Ecol. Resour.">
        <title>The genomes of chicory, endive, great burdock and yacon provide insights into Asteraceae palaeo-polyploidization history and plant inulin production.</title>
        <authorList>
            <person name="Fan W."/>
            <person name="Wang S."/>
            <person name="Wang H."/>
            <person name="Wang A."/>
            <person name="Jiang F."/>
            <person name="Liu H."/>
            <person name="Zhao H."/>
            <person name="Xu D."/>
            <person name="Zhang Y."/>
        </authorList>
    </citation>
    <scope>NUCLEOTIDE SEQUENCE [LARGE SCALE GENOMIC DNA]</scope>
    <source>
        <strain evidence="2">cv. Niubang</strain>
    </source>
</reference>
<evidence type="ECO:0000313" key="2">
    <source>
        <dbReference type="Proteomes" id="UP001055879"/>
    </source>
</evidence>
<sequence>MCERHRAFYVFPLSVIMDGWRDQGVSSNQEFTRTRSNTYRKPPLGGSLNWQQSVPSWEKKFIASIGSVPWKKLVETKKFIHLYDNVIKWNDSAGKEAFQNAKNKFYANMHGLPSDKDFLDPDIYIDKIDWNSHVDPNLILDLESDSVAPDSRCNDEQVVIFGTSFPPSYQSFSPYGWGDSDDDDKKKDPNTSPEYNIHQRESEGNTWGVVNDGNNWWGSNEDDKTGNRDEGGGGGGNRNDYWGWNAYDNNNYYYGDVNTKMRNGSGSGSGRSMSRYKTSRFRRDDNHPQRNNGNGKKLSSSCRPVNPGAGGGGGGAHRWSVKKPVS</sequence>
<dbReference type="Proteomes" id="UP001055879">
    <property type="component" value="Linkage Group LG17"/>
</dbReference>
<dbReference type="EMBL" id="CM042063">
    <property type="protein sequence ID" value="KAI3667373.1"/>
    <property type="molecule type" value="Genomic_DNA"/>
</dbReference>
<protein>
    <submittedName>
        <fullName evidence="1">Uncharacterized protein</fullName>
    </submittedName>
</protein>
<name>A0ACB8XI83_ARCLA</name>
<accession>A0ACB8XI83</accession>
<reference evidence="1 2" key="2">
    <citation type="journal article" date="2022" name="Mol. Ecol. Resour.">
        <title>The genomes of chicory, endive, great burdock and yacon provide insights into Asteraceae paleo-polyploidization history and plant inulin production.</title>
        <authorList>
            <person name="Fan W."/>
            <person name="Wang S."/>
            <person name="Wang H."/>
            <person name="Wang A."/>
            <person name="Jiang F."/>
            <person name="Liu H."/>
            <person name="Zhao H."/>
            <person name="Xu D."/>
            <person name="Zhang Y."/>
        </authorList>
    </citation>
    <scope>NUCLEOTIDE SEQUENCE [LARGE SCALE GENOMIC DNA]</scope>
    <source>
        <strain evidence="2">cv. Niubang</strain>
    </source>
</reference>
<evidence type="ECO:0000313" key="1">
    <source>
        <dbReference type="EMBL" id="KAI3667373.1"/>
    </source>
</evidence>
<comment type="caution">
    <text evidence="1">The sequence shown here is derived from an EMBL/GenBank/DDBJ whole genome shotgun (WGS) entry which is preliminary data.</text>
</comment>
<keyword evidence="2" id="KW-1185">Reference proteome</keyword>
<organism evidence="1 2">
    <name type="scientific">Arctium lappa</name>
    <name type="common">Greater burdock</name>
    <name type="synonym">Lappa major</name>
    <dbReference type="NCBI Taxonomy" id="4217"/>
    <lineage>
        <taxon>Eukaryota</taxon>
        <taxon>Viridiplantae</taxon>
        <taxon>Streptophyta</taxon>
        <taxon>Embryophyta</taxon>
        <taxon>Tracheophyta</taxon>
        <taxon>Spermatophyta</taxon>
        <taxon>Magnoliopsida</taxon>
        <taxon>eudicotyledons</taxon>
        <taxon>Gunneridae</taxon>
        <taxon>Pentapetalae</taxon>
        <taxon>asterids</taxon>
        <taxon>campanulids</taxon>
        <taxon>Asterales</taxon>
        <taxon>Asteraceae</taxon>
        <taxon>Carduoideae</taxon>
        <taxon>Cardueae</taxon>
        <taxon>Arctiinae</taxon>
        <taxon>Arctium</taxon>
    </lineage>
</organism>
<proteinExistence type="predicted"/>